<evidence type="ECO:0000313" key="3">
    <source>
        <dbReference type="Proteomes" id="UP001147746"/>
    </source>
</evidence>
<comment type="caution">
    <text evidence="2">The sequence shown here is derived from an EMBL/GenBank/DDBJ whole genome shotgun (WGS) entry which is preliminary data.</text>
</comment>
<reference evidence="2" key="1">
    <citation type="submission" date="2022-12" db="EMBL/GenBank/DDBJ databases">
        <authorList>
            <person name="Petersen C."/>
        </authorList>
    </citation>
    <scope>NUCLEOTIDE SEQUENCE</scope>
    <source>
        <strain evidence="2">IBT 21472</strain>
    </source>
</reference>
<keyword evidence="3" id="KW-1185">Reference proteome</keyword>
<dbReference type="InterPro" id="IPR032710">
    <property type="entry name" value="NTF2-like_dom_sf"/>
</dbReference>
<dbReference type="Gene3D" id="3.10.450.50">
    <property type="match status" value="1"/>
</dbReference>
<accession>A0A9W9PYE9</accession>
<protein>
    <recommendedName>
        <fullName evidence="1">SnoaL-like domain-containing protein</fullName>
    </recommendedName>
</protein>
<dbReference type="SUPFAM" id="SSF54427">
    <property type="entry name" value="NTF2-like"/>
    <property type="match status" value="1"/>
</dbReference>
<dbReference type="AlphaFoldDB" id="A0A9W9PYE9"/>
<feature type="domain" description="SnoaL-like" evidence="1">
    <location>
        <begin position="26"/>
        <end position="136"/>
    </location>
</feature>
<organism evidence="2 3">
    <name type="scientific">Penicillium atrosanguineum</name>
    <dbReference type="NCBI Taxonomy" id="1132637"/>
    <lineage>
        <taxon>Eukaryota</taxon>
        <taxon>Fungi</taxon>
        <taxon>Dikarya</taxon>
        <taxon>Ascomycota</taxon>
        <taxon>Pezizomycotina</taxon>
        <taxon>Eurotiomycetes</taxon>
        <taxon>Eurotiomycetidae</taxon>
        <taxon>Eurotiales</taxon>
        <taxon>Aspergillaceae</taxon>
        <taxon>Penicillium</taxon>
    </lineage>
</organism>
<dbReference type="InterPro" id="IPR037401">
    <property type="entry name" value="SnoaL-like"/>
</dbReference>
<reference evidence="2" key="2">
    <citation type="journal article" date="2023" name="IMA Fungus">
        <title>Comparative genomic study of the Penicillium genus elucidates a diverse pangenome and 15 lateral gene transfer events.</title>
        <authorList>
            <person name="Petersen C."/>
            <person name="Sorensen T."/>
            <person name="Nielsen M.R."/>
            <person name="Sondergaard T.E."/>
            <person name="Sorensen J.L."/>
            <person name="Fitzpatrick D.A."/>
            <person name="Frisvad J.C."/>
            <person name="Nielsen K.L."/>
        </authorList>
    </citation>
    <scope>NUCLEOTIDE SEQUENCE</scope>
    <source>
        <strain evidence="2">IBT 21472</strain>
    </source>
</reference>
<proteinExistence type="predicted"/>
<evidence type="ECO:0000259" key="1">
    <source>
        <dbReference type="Pfam" id="PF12680"/>
    </source>
</evidence>
<dbReference type="EMBL" id="JAPZBO010000004">
    <property type="protein sequence ID" value="KAJ5318533.1"/>
    <property type="molecule type" value="Genomic_DNA"/>
</dbReference>
<evidence type="ECO:0000313" key="2">
    <source>
        <dbReference type="EMBL" id="KAJ5318533.1"/>
    </source>
</evidence>
<dbReference type="Proteomes" id="UP001147746">
    <property type="component" value="Unassembled WGS sequence"/>
</dbReference>
<dbReference type="Pfam" id="PF12680">
    <property type="entry name" value="SnoaL_2"/>
    <property type="match status" value="1"/>
</dbReference>
<gene>
    <name evidence="2" type="ORF">N7476_004953</name>
</gene>
<name>A0A9W9PYE9_9EURO</name>
<sequence length="146" mass="16912">MCSESHDVEFLSKLESAHEHMTGHINRYVNAWNRGDIAAAMDTFVETDLDYTDHGAMRYHMDKPSLRAFFGELLQACGNIKIKTIMVKGAHDFCVWESETEFIAKMEIPGTPVRKGEKALLHCASLMWWNMDRKITKEVDYAVWRR</sequence>